<evidence type="ECO:0000313" key="2">
    <source>
        <dbReference type="Proteomes" id="UP001152523"/>
    </source>
</evidence>
<reference evidence="1" key="1">
    <citation type="submission" date="2022-07" db="EMBL/GenBank/DDBJ databases">
        <authorList>
            <person name="Macas J."/>
            <person name="Novak P."/>
            <person name="Neumann P."/>
        </authorList>
    </citation>
    <scope>NUCLEOTIDE SEQUENCE</scope>
</reference>
<gene>
    <name evidence="1" type="ORF">CEPIT_LOCUS33964</name>
</gene>
<accession>A0AAV0FGI7</accession>
<keyword evidence="2" id="KW-1185">Reference proteome</keyword>
<evidence type="ECO:0000313" key="1">
    <source>
        <dbReference type="EMBL" id="CAH9134730.1"/>
    </source>
</evidence>
<proteinExistence type="predicted"/>
<organism evidence="1 2">
    <name type="scientific">Cuscuta epithymum</name>
    <dbReference type="NCBI Taxonomy" id="186058"/>
    <lineage>
        <taxon>Eukaryota</taxon>
        <taxon>Viridiplantae</taxon>
        <taxon>Streptophyta</taxon>
        <taxon>Embryophyta</taxon>
        <taxon>Tracheophyta</taxon>
        <taxon>Spermatophyta</taxon>
        <taxon>Magnoliopsida</taxon>
        <taxon>eudicotyledons</taxon>
        <taxon>Gunneridae</taxon>
        <taxon>Pentapetalae</taxon>
        <taxon>asterids</taxon>
        <taxon>lamiids</taxon>
        <taxon>Solanales</taxon>
        <taxon>Convolvulaceae</taxon>
        <taxon>Cuscuteae</taxon>
        <taxon>Cuscuta</taxon>
        <taxon>Cuscuta subgen. Cuscuta</taxon>
    </lineage>
</organism>
<dbReference type="EMBL" id="CAMAPF010000984">
    <property type="protein sequence ID" value="CAH9134730.1"/>
    <property type="molecule type" value="Genomic_DNA"/>
</dbReference>
<dbReference type="Proteomes" id="UP001152523">
    <property type="component" value="Unassembled WGS sequence"/>
</dbReference>
<protein>
    <submittedName>
        <fullName evidence="1">Uncharacterized protein</fullName>
    </submittedName>
</protein>
<sequence length="86" mass="9847">MTVNNGCDPKMHTYTHQWVSASHICHIHIRSGLETHTFIIYKDSSRGGSKLELEWSSSKNLALGDQPLHARYDHGLDPESLDQFWL</sequence>
<comment type="caution">
    <text evidence="1">The sequence shown here is derived from an EMBL/GenBank/DDBJ whole genome shotgun (WGS) entry which is preliminary data.</text>
</comment>
<name>A0AAV0FGI7_9ASTE</name>
<dbReference type="AlphaFoldDB" id="A0AAV0FGI7"/>